<evidence type="ECO:0000313" key="4">
    <source>
        <dbReference type="EMBL" id="MBE9118939.1"/>
    </source>
</evidence>
<evidence type="ECO:0000256" key="3">
    <source>
        <dbReference type="PROSITE-ProRule" id="PRU00023"/>
    </source>
</evidence>
<evidence type="ECO:0000313" key="5">
    <source>
        <dbReference type="Proteomes" id="UP000654482"/>
    </source>
</evidence>
<dbReference type="InterPro" id="IPR002110">
    <property type="entry name" value="Ankyrin_rpt"/>
</dbReference>
<protein>
    <submittedName>
        <fullName evidence="4">Ankyrin repeat domain-containing protein</fullName>
    </submittedName>
</protein>
<dbReference type="PANTHER" id="PTHR24171:SF9">
    <property type="entry name" value="ANKYRIN REPEAT DOMAIN-CONTAINING PROTEIN 39"/>
    <property type="match status" value="1"/>
</dbReference>
<sequence length="134" mass="14565">MGIAHPTSTTGNLTDSMATFSLGVILKVISQLCHAIVDYDVSKIKKIINRFDIINEYSDEYSTTPLIQAIDLKQVETVRLLLDSGADFQLTFWDFTPLGLAVSRGNLEIVKLLLNIGADPSIGGEEPPLSSAIN</sequence>
<reference evidence="4" key="1">
    <citation type="submission" date="2020-10" db="EMBL/GenBank/DDBJ databases">
        <authorList>
            <person name="Castelo-Branco R."/>
            <person name="Eusebio N."/>
            <person name="Adriana R."/>
            <person name="Vieira A."/>
            <person name="Brugerolle De Fraissinette N."/>
            <person name="Rezende De Castro R."/>
            <person name="Schneider M.P."/>
            <person name="Vasconcelos V."/>
            <person name="Leao P.N."/>
        </authorList>
    </citation>
    <scope>NUCLEOTIDE SEQUENCE</scope>
    <source>
        <strain evidence="4">LEGE 07157</strain>
    </source>
</reference>
<dbReference type="Gene3D" id="1.25.40.20">
    <property type="entry name" value="Ankyrin repeat-containing domain"/>
    <property type="match status" value="1"/>
</dbReference>
<feature type="repeat" description="ANK" evidence="3">
    <location>
        <begin position="93"/>
        <end position="125"/>
    </location>
</feature>
<evidence type="ECO:0000256" key="1">
    <source>
        <dbReference type="ARBA" id="ARBA00022737"/>
    </source>
</evidence>
<gene>
    <name evidence="4" type="ORF">IQ249_23910</name>
</gene>
<proteinExistence type="predicted"/>
<keyword evidence="2 3" id="KW-0040">ANK repeat</keyword>
<dbReference type="AlphaFoldDB" id="A0A8J7J6U2"/>
<dbReference type="PROSITE" id="PS50297">
    <property type="entry name" value="ANK_REP_REGION"/>
    <property type="match status" value="1"/>
</dbReference>
<accession>A0A8J7J6U2</accession>
<comment type="caution">
    <text evidence="4">The sequence shown here is derived from an EMBL/GenBank/DDBJ whole genome shotgun (WGS) entry which is preliminary data.</text>
</comment>
<dbReference type="RefSeq" id="WP_194032035.1">
    <property type="nucleotide sequence ID" value="NZ_JADEWZ010000069.1"/>
</dbReference>
<keyword evidence="1" id="KW-0677">Repeat</keyword>
<organism evidence="4 5">
    <name type="scientific">Lusitaniella coriacea LEGE 07157</name>
    <dbReference type="NCBI Taxonomy" id="945747"/>
    <lineage>
        <taxon>Bacteria</taxon>
        <taxon>Bacillati</taxon>
        <taxon>Cyanobacteriota</taxon>
        <taxon>Cyanophyceae</taxon>
        <taxon>Spirulinales</taxon>
        <taxon>Lusitaniellaceae</taxon>
        <taxon>Lusitaniella</taxon>
    </lineage>
</organism>
<dbReference type="EMBL" id="JADEWZ010000069">
    <property type="protein sequence ID" value="MBE9118939.1"/>
    <property type="molecule type" value="Genomic_DNA"/>
</dbReference>
<name>A0A8J7J6U2_9CYAN</name>
<dbReference type="PROSITE" id="PS50088">
    <property type="entry name" value="ANK_REPEAT"/>
    <property type="match status" value="1"/>
</dbReference>
<dbReference type="Proteomes" id="UP000654482">
    <property type="component" value="Unassembled WGS sequence"/>
</dbReference>
<dbReference type="Pfam" id="PF12796">
    <property type="entry name" value="Ank_2"/>
    <property type="match status" value="1"/>
</dbReference>
<dbReference type="SUPFAM" id="SSF48403">
    <property type="entry name" value="Ankyrin repeat"/>
    <property type="match status" value="1"/>
</dbReference>
<dbReference type="InterPro" id="IPR036770">
    <property type="entry name" value="Ankyrin_rpt-contain_sf"/>
</dbReference>
<evidence type="ECO:0000256" key="2">
    <source>
        <dbReference type="ARBA" id="ARBA00023043"/>
    </source>
</evidence>
<dbReference type="PANTHER" id="PTHR24171">
    <property type="entry name" value="ANKYRIN REPEAT DOMAIN-CONTAINING PROTEIN 39-RELATED"/>
    <property type="match status" value="1"/>
</dbReference>
<dbReference type="SMART" id="SM00248">
    <property type="entry name" value="ANK"/>
    <property type="match status" value="2"/>
</dbReference>
<keyword evidence="5" id="KW-1185">Reference proteome</keyword>